<keyword evidence="4 7" id="KW-0067">ATP-binding</keyword>
<dbReference type="NCBIfam" id="TIGR01727">
    <property type="entry name" value="oligo_HPY"/>
    <property type="match status" value="1"/>
</dbReference>
<dbReference type="AlphaFoldDB" id="A0ABD6BPR0"/>
<evidence type="ECO:0000256" key="4">
    <source>
        <dbReference type="ARBA" id="ARBA00022840"/>
    </source>
</evidence>
<dbReference type="InterPro" id="IPR003439">
    <property type="entry name" value="ABC_transporter-like_ATP-bd"/>
</dbReference>
<evidence type="ECO:0000313" key="7">
    <source>
        <dbReference type="EMBL" id="MFD1566552.1"/>
    </source>
</evidence>
<keyword evidence="2" id="KW-0813">Transport</keyword>
<dbReference type="SMART" id="SM00382">
    <property type="entry name" value="AAA"/>
    <property type="match status" value="1"/>
</dbReference>
<dbReference type="PROSITE" id="PS00211">
    <property type="entry name" value="ABC_TRANSPORTER_1"/>
    <property type="match status" value="1"/>
</dbReference>
<dbReference type="EMBL" id="JBHUCZ010000001">
    <property type="protein sequence ID" value="MFD1566552.1"/>
    <property type="molecule type" value="Genomic_DNA"/>
</dbReference>
<accession>A0ABD6BPR0</accession>
<dbReference type="InterPro" id="IPR003593">
    <property type="entry name" value="AAA+_ATPase"/>
</dbReference>
<keyword evidence="8" id="KW-1185">Reference proteome</keyword>
<dbReference type="GO" id="GO:0005524">
    <property type="term" value="F:ATP binding"/>
    <property type="evidence" value="ECO:0007669"/>
    <property type="project" value="UniProtKB-KW"/>
</dbReference>
<keyword evidence="3" id="KW-0547">Nucleotide-binding</keyword>
<reference evidence="7 8" key="1">
    <citation type="journal article" date="2019" name="Int. J. Syst. Evol. Microbiol.">
        <title>The Global Catalogue of Microorganisms (GCM) 10K type strain sequencing project: providing services to taxonomists for standard genome sequencing and annotation.</title>
        <authorList>
            <consortium name="The Broad Institute Genomics Platform"/>
            <consortium name="The Broad Institute Genome Sequencing Center for Infectious Disease"/>
            <person name="Wu L."/>
            <person name="Ma J."/>
        </authorList>
    </citation>
    <scope>NUCLEOTIDE SEQUENCE [LARGE SCALE GENOMIC DNA]</scope>
    <source>
        <strain evidence="7 8">CGMCC 1.12859</strain>
    </source>
</reference>
<evidence type="ECO:0000313" key="8">
    <source>
        <dbReference type="Proteomes" id="UP001597139"/>
    </source>
</evidence>
<dbReference type="RefSeq" id="WP_303648135.1">
    <property type="nucleotide sequence ID" value="NZ_JANHGR010000001.1"/>
</dbReference>
<dbReference type="Gene3D" id="3.40.50.300">
    <property type="entry name" value="P-loop containing nucleotide triphosphate hydrolases"/>
    <property type="match status" value="1"/>
</dbReference>
<evidence type="ECO:0000256" key="5">
    <source>
        <dbReference type="SAM" id="MobiDB-lite"/>
    </source>
</evidence>
<feature type="region of interest" description="Disordered" evidence="5">
    <location>
        <begin position="1"/>
        <end position="25"/>
    </location>
</feature>
<dbReference type="InterPro" id="IPR017871">
    <property type="entry name" value="ABC_transporter-like_CS"/>
</dbReference>
<evidence type="ECO:0000256" key="3">
    <source>
        <dbReference type="ARBA" id="ARBA00022741"/>
    </source>
</evidence>
<gene>
    <name evidence="7" type="ORF">ACFSAU_03525</name>
</gene>
<sequence>MTETAPDGADGSHPSSDRTRSNGAEPLLEVRNLRKYYEDGGGLLDRVLGREATSVKAVDGISFDVREGETLGLVGESGCGKSTTGETLLRLREATGGTVAFDGEEVFDLDDTSMAAFRRRAQIVFQDPFSSLDPRMTVGAVVAEGMRIHGLPESDPTVGTDAEITVGEGIDRMVEVDVADDIDRVVDPENGVARVPVTVRQGEDGPEATVGVHEDLLGATVEEGENELRVEVTVTGSEGAVRRARAGELLERVGLSADQIDRYPHEFSGGQRQRVGIARALALDPDFIVLDEPVSALDVSVQAQVLNLLDDLQDEFGLTYLFIAHDLSVVRHICDRVAVMYLGRIAELGPTDEIFENPDHPYTEALLASVPRAEVSEQGRRVATLSGDVPSPRNPPSGCRFRTRCPKVIPPEDVEIEQAAFRAVMNLREAVEGGDLDPEAVREVGPADYREQEVPGLDGENAAVVDEALEAAAGGDLDGAAETLRERFETVCETTEPDATPGRDDTVIACHLHE</sequence>
<name>A0ABD6BPR0_9EURY</name>
<dbReference type="InterPro" id="IPR013563">
    <property type="entry name" value="Oligopep_ABC_C"/>
</dbReference>
<evidence type="ECO:0000256" key="2">
    <source>
        <dbReference type="ARBA" id="ARBA00022448"/>
    </source>
</evidence>
<dbReference type="InterPro" id="IPR050319">
    <property type="entry name" value="ABC_transp_ATP-bind"/>
</dbReference>
<dbReference type="Pfam" id="PF00005">
    <property type="entry name" value="ABC_tran"/>
    <property type="match status" value="1"/>
</dbReference>
<dbReference type="PANTHER" id="PTHR43776">
    <property type="entry name" value="TRANSPORT ATP-BINDING PROTEIN"/>
    <property type="match status" value="1"/>
</dbReference>
<dbReference type="PANTHER" id="PTHR43776:SF7">
    <property type="entry name" value="D,D-DIPEPTIDE TRANSPORT ATP-BINDING PROTEIN DDPF-RELATED"/>
    <property type="match status" value="1"/>
</dbReference>
<proteinExistence type="inferred from homology"/>
<dbReference type="Pfam" id="PF08352">
    <property type="entry name" value="oligo_HPY"/>
    <property type="match status" value="1"/>
</dbReference>
<dbReference type="GO" id="GO:0055085">
    <property type="term" value="P:transmembrane transport"/>
    <property type="evidence" value="ECO:0007669"/>
    <property type="project" value="UniProtKB-ARBA"/>
</dbReference>
<dbReference type="CDD" id="cd03257">
    <property type="entry name" value="ABC_NikE_OppD_transporters"/>
    <property type="match status" value="1"/>
</dbReference>
<dbReference type="SUPFAM" id="SSF52540">
    <property type="entry name" value="P-loop containing nucleoside triphosphate hydrolases"/>
    <property type="match status" value="1"/>
</dbReference>
<evidence type="ECO:0000256" key="1">
    <source>
        <dbReference type="ARBA" id="ARBA00005417"/>
    </source>
</evidence>
<comment type="similarity">
    <text evidence="1">Belongs to the ABC transporter superfamily.</text>
</comment>
<dbReference type="PROSITE" id="PS50893">
    <property type="entry name" value="ABC_TRANSPORTER_2"/>
    <property type="match status" value="1"/>
</dbReference>
<feature type="domain" description="ABC transporter" evidence="6">
    <location>
        <begin position="28"/>
        <end position="367"/>
    </location>
</feature>
<organism evidence="7 8">
    <name type="scientific">Halolamina litorea</name>
    <dbReference type="NCBI Taxonomy" id="1515593"/>
    <lineage>
        <taxon>Archaea</taxon>
        <taxon>Methanobacteriati</taxon>
        <taxon>Methanobacteriota</taxon>
        <taxon>Stenosarchaea group</taxon>
        <taxon>Halobacteria</taxon>
        <taxon>Halobacteriales</taxon>
        <taxon>Haloferacaceae</taxon>
    </lineage>
</organism>
<comment type="caution">
    <text evidence="7">The sequence shown here is derived from an EMBL/GenBank/DDBJ whole genome shotgun (WGS) entry which is preliminary data.</text>
</comment>
<protein>
    <submittedName>
        <fullName evidence="7">ABC transporter ATP-binding protein</fullName>
    </submittedName>
</protein>
<evidence type="ECO:0000259" key="6">
    <source>
        <dbReference type="PROSITE" id="PS50893"/>
    </source>
</evidence>
<dbReference type="InterPro" id="IPR027417">
    <property type="entry name" value="P-loop_NTPase"/>
</dbReference>
<dbReference type="Proteomes" id="UP001597139">
    <property type="component" value="Unassembled WGS sequence"/>
</dbReference>